<dbReference type="SUPFAM" id="SSF56436">
    <property type="entry name" value="C-type lectin-like"/>
    <property type="match status" value="1"/>
</dbReference>
<dbReference type="KEGG" id="lbi:LEPBI_I0783"/>
<protein>
    <recommendedName>
        <fullName evidence="2">DUF1554 domain-containing protein</fullName>
    </recommendedName>
</protein>
<dbReference type="BioCyc" id="LBIF456481:LEPBI_RS03855-MONOMER"/>
<feature type="chain" id="PRO_5002755420" description="DUF1554 domain-containing protein" evidence="1">
    <location>
        <begin position="24"/>
        <end position="418"/>
    </location>
</feature>
<dbReference type="Gene3D" id="3.10.100.10">
    <property type="entry name" value="Mannose-Binding Protein A, subunit A"/>
    <property type="match status" value="1"/>
</dbReference>
<dbReference type="RefSeq" id="WP_012387800.1">
    <property type="nucleotide sequence ID" value="NC_010602.1"/>
</dbReference>
<dbReference type="InterPro" id="IPR016186">
    <property type="entry name" value="C-type_lectin-like/link_sf"/>
</dbReference>
<dbReference type="SUPFAM" id="SSF49313">
    <property type="entry name" value="Cadherin-like"/>
    <property type="match status" value="1"/>
</dbReference>
<name>B0SLA6_LEPBP</name>
<organism evidence="3 4">
    <name type="scientific">Leptospira biflexa serovar Patoc (strain Patoc 1 / ATCC 23582 / Paris)</name>
    <dbReference type="NCBI Taxonomy" id="456481"/>
    <lineage>
        <taxon>Bacteria</taxon>
        <taxon>Pseudomonadati</taxon>
        <taxon>Spirochaetota</taxon>
        <taxon>Spirochaetia</taxon>
        <taxon>Leptospirales</taxon>
        <taxon>Leptospiraceae</taxon>
        <taxon>Leptospira</taxon>
    </lineage>
</organism>
<dbReference type="EMBL" id="CP000786">
    <property type="protein sequence ID" value="ABZ96913.1"/>
    <property type="molecule type" value="Genomic_DNA"/>
</dbReference>
<keyword evidence="4" id="KW-1185">Reference proteome</keyword>
<dbReference type="InterPro" id="IPR016187">
    <property type="entry name" value="CTDL_fold"/>
</dbReference>
<dbReference type="OrthoDB" id="344146at2"/>
<dbReference type="GO" id="GO:0005509">
    <property type="term" value="F:calcium ion binding"/>
    <property type="evidence" value="ECO:0007669"/>
    <property type="project" value="InterPro"/>
</dbReference>
<dbReference type="Gene3D" id="2.60.40.10">
    <property type="entry name" value="Immunoglobulins"/>
    <property type="match status" value="1"/>
</dbReference>
<dbReference type="Pfam" id="PF05345">
    <property type="entry name" value="He_PIG"/>
    <property type="match status" value="1"/>
</dbReference>
<dbReference type="AlphaFoldDB" id="B0SLA6"/>
<evidence type="ECO:0000313" key="3">
    <source>
        <dbReference type="EMBL" id="ABZ96913.1"/>
    </source>
</evidence>
<feature type="signal peptide" evidence="1">
    <location>
        <begin position="1"/>
        <end position="23"/>
    </location>
</feature>
<gene>
    <name evidence="3" type="ordered locus">LEPBI_I0783</name>
</gene>
<dbReference type="STRING" id="456481.LEPBI_I0783"/>
<evidence type="ECO:0000256" key="1">
    <source>
        <dbReference type="SAM" id="SignalP"/>
    </source>
</evidence>
<reference evidence="3 4" key="1">
    <citation type="journal article" date="2008" name="PLoS ONE">
        <title>Genome sequence of the saprophyte Leptospira biflexa provides insights into the evolution of Leptospira and the pathogenesis of leptospirosis.</title>
        <authorList>
            <person name="Picardeau M."/>
            <person name="Bulach D.M."/>
            <person name="Bouchier C."/>
            <person name="Zuerner R.L."/>
            <person name="Zidane N."/>
            <person name="Wilson P.J."/>
            <person name="Creno S."/>
            <person name="Kuczek E.S."/>
            <person name="Bommezzadri S."/>
            <person name="Davis J.C."/>
            <person name="McGrath A."/>
            <person name="Johnson M.J."/>
            <person name="Boursaux-Eude C."/>
            <person name="Seemann T."/>
            <person name="Rouy Z."/>
            <person name="Coppel R.L."/>
            <person name="Rood J.I."/>
            <person name="Lajus A."/>
            <person name="Davies J.K."/>
            <person name="Medigue C."/>
            <person name="Adler B."/>
        </authorList>
    </citation>
    <scope>NUCLEOTIDE SEQUENCE [LARGE SCALE GENOMIC DNA]</scope>
    <source>
        <strain evidence="4">Patoc 1 / ATCC 23582 / Paris</strain>
    </source>
</reference>
<dbReference type="InterPro" id="IPR015919">
    <property type="entry name" value="Cadherin-like_sf"/>
</dbReference>
<dbReference type="GO" id="GO:0016020">
    <property type="term" value="C:membrane"/>
    <property type="evidence" value="ECO:0007669"/>
    <property type="project" value="InterPro"/>
</dbReference>
<evidence type="ECO:0000313" key="4">
    <source>
        <dbReference type="Proteomes" id="UP000001847"/>
    </source>
</evidence>
<dbReference type="Proteomes" id="UP000001847">
    <property type="component" value="Chromosome I"/>
</dbReference>
<dbReference type="PROSITE" id="PS51257">
    <property type="entry name" value="PROKAR_LIPOPROTEIN"/>
    <property type="match status" value="1"/>
</dbReference>
<keyword evidence="1" id="KW-0732">Signal</keyword>
<evidence type="ECO:0000259" key="2">
    <source>
        <dbReference type="Pfam" id="PF07588"/>
    </source>
</evidence>
<accession>B0SLA6</accession>
<sequence length="418" mass="44326">MCWNRLFSIVFTLSLLSCNPVKSNDAFVFTLINGLTTTATNSFLIGSSSKINVTSASVVLYFGTPQLFGFSLVKQPTANVVLSFTNAKLDAIGNLTFTSGNYNFPQLITLDSNTEIMETSILYVNVASADPEFNGISGQIPIYHRNVVITYTGSSFIFKEDNVAPTLTPTLGFPITSCSVLPALPNGLTLNTSTCVISGTPTDPNPLPGSTYTITATDGPNTDTENITISVEPTIYKVFVTASTFNGNLQGAEANGPAGADVKCNADANKPSTGTYKAMVVDGTNRSACSSPNCSGGAGENLFWVFQENSIYVRANDSASLFTPSTAGIIPAPSTILNHNFDSGTTKYFWTGFAMTAYWQEATDEPTNSCVDWTDGSVTAVTTDGGRVGASDSRTYSAFRSGSGRSCSDTYHLLCVEQ</sequence>
<dbReference type="HOGENOM" id="CLU_656880_0_0_12"/>
<proteinExistence type="predicted"/>
<dbReference type="InterPro" id="IPR011448">
    <property type="entry name" value="DUF1554"/>
</dbReference>
<feature type="domain" description="DUF1554" evidence="2">
    <location>
        <begin position="245"/>
        <end position="381"/>
    </location>
</feature>
<dbReference type="InterPro" id="IPR013783">
    <property type="entry name" value="Ig-like_fold"/>
</dbReference>
<dbReference type="Pfam" id="PF07588">
    <property type="entry name" value="DUF1554"/>
    <property type="match status" value="1"/>
</dbReference>